<evidence type="ECO:0000313" key="3">
    <source>
        <dbReference type="Proteomes" id="UP001054945"/>
    </source>
</evidence>
<comment type="caution">
    <text evidence="2">The sequence shown here is derived from an EMBL/GenBank/DDBJ whole genome shotgun (WGS) entry which is preliminary data.</text>
</comment>
<reference evidence="2 3" key="1">
    <citation type="submission" date="2021-06" db="EMBL/GenBank/DDBJ databases">
        <title>Caerostris extrusa draft genome.</title>
        <authorList>
            <person name="Kono N."/>
            <person name="Arakawa K."/>
        </authorList>
    </citation>
    <scope>NUCLEOTIDE SEQUENCE [LARGE SCALE GENOMIC DNA]</scope>
</reference>
<dbReference type="EMBL" id="BPLR01001824">
    <property type="protein sequence ID" value="GIX66825.1"/>
    <property type="molecule type" value="Genomic_DNA"/>
</dbReference>
<dbReference type="Proteomes" id="UP001054945">
    <property type="component" value="Unassembled WGS sequence"/>
</dbReference>
<name>A0AAV4M4S0_CAEEX</name>
<dbReference type="AlphaFoldDB" id="A0AAV4M4S0"/>
<sequence>MKHPPAPQIRFRHSFDHPPIPKTEFEPRVSQSWKERKCFRRGRLRNCSSTFHWVELTGRREKKKRLERDMIRFEIERVHTELPGGWYHKPSSTTTTPFFVKARGARGVRDGCSYSRQSTEKL</sequence>
<proteinExistence type="predicted"/>
<evidence type="ECO:0000256" key="1">
    <source>
        <dbReference type="SAM" id="MobiDB-lite"/>
    </source>
</evidence>
<protein>
    <submittedName>
        <fullName evidence="2">Uncharacterized protein</fullName>
    </submittedName>
</protein>
<organism evidence="2 3">
    <name type="scientific">Caerostris extrusa</name>
    <name type="common">Bark spider</name>
    <name type="synonym">Caerostris bankana</name>
    <dbReference type="NCBI Taxonomy" id="172846"/>
    <lineage>
        <taxon>Eukaryota</taxon>
        <taxon>Metazoa</taxon>
        <taxon>Ecdysozoa</taxon>
        <taxon>Arthropoda</taxon>
        <taxon>Chelicerata</taxon>
        <taxon>Arachnida</taxon>
        <taxon>Araneae</taxon>
        <taxon>Araneomorphae</taxon>
        <taxon>Entelegynae</taxon>
        <taxon>Araneoidea</taxon>
        <taxon>Araneidae</taxon>
        <taxon>Caerostris</taxon>
    </lineage>
</organism>
<keyword evidence="3" id="KW-1185">Reference proteome</keyword>
<evidence type="ECO:0000313" key="2">
    <source>
        <dbReference type="EMBL" id="GIX66825.1"/>
    </source>
</evidence>
<gene>
    <name evidence="2" type="ORF">CEXT_91891</name>
</gene>
<accession>A0AAV4M4S0</accession>
<feature type="region of interest" description="Disordered" evidence="1">
    <location>
        <begin position="1"/>
        <end position="27"/>
    </location>
</feature>